<dbReference type="HOGENOM" id="CLU_380749_0_0_0"/>
<dbReference type="KEGG" id="tli:Tlie_0179"/>
<organism evidence="1 2">
    <name type="scientific">Thermovirga lienii (strain ATCC BAA-1197 / DSM 17291 / Cas60314)</name>
    <dbReference type="NCBI Taxonomy" id="580340"/>
    <lineage>
        <taxon>Bacteria</taxon>
        <taxon>Thermotogati</taxon>
        <taxon>Synergistota</taxon>
        <taxon>Synergistia</taxon>
        <taxon>Synergistales</taxon>
        <taxon>Thermovirgaceae</taxon>
        <taxon>Thermovirga</taxon>
    </lineage>
</organism>
<dbReference type="EMBL" id="CP003096">
    <property type="protein sequence ID" value="AER65925.1"/>
    <property type="molecule type" value="Genomic_DNA"/>
</dbReference>
<evidence type="ECO:0000313" key="2">
    <source>
        <dbReference type="Proteomes" id="UP000005868"/>
    </source>
</evidence>
<dbReference type="Gene3D" id="1.20.1600.10">
    <property type="entry name" value="Outer membrane efflux proteins (OEP)"/>
    <property type="match status" value="1"/>
</dbReference>
<dbReference type="Proteomes" id="UP000005868">
    <property type="component" value="Chromosome"/>
</dbReference>
<protein>
    <recommendedName>
        <fullName evidence="3">Outer membrane efflux protein</fullName>
    </recommendedName>
</protein>
<reference evidence="2" key="1">
    <citation type="submission" date="2011-10" db="EMBL/GenBank/DDBJ databases">
        <title>The complete genome of chromosome of Thermovirga lienii DSM 17291.</title>
        <authorList>
            <consortium name="US DOE Joint Genome Institute (JGI-PGF)"/>
            <person name="Lucas S."/>
            <person name="Copeland A."/>
            <person name="Lapidus A."/>
            <person name="Glavina del Rio T."/>
            <person name="Dalin E."/>
            <person name="Tice H."/>
            <person name="Bruce D."/>
            <person name="Goodwin L."/>
            <person name="Pitluck S."/>
            <person name="Peters L."/>
            <person name="Mikhailova N."/>
            <person name="Saunders E."/>
            <person name="Kyrpides N."/>
            <person name="Mavromatis K."/>
            <person name="Ivanova N."/>
            <person name="Last F.I."/>
            <person name="Brettin T."/>
            <person name="Detter J.C."/>
            <person name="Han C."/>
            <person name="Larimer F."/>
            <person name="Land M."/>
            <person name="Hauser L."/>
            <person name="Markowitz V."/>
            <person name="Cheng J.-F."/>
            <person name="Hugenholtz P."/>
            <person name="Woyke T."/>
            <person name="Wu D."/>
            <person name="Spring S."/>
            <person name="Schroeder M."/>
            <person name="Brambilla E.-M."/>
            <person name="Klenk H.-P."/>
            <person name="Eisen J.A."/>
        </authorList>
    </citation>
    <scope>NUCLEOTIDE SEQUENCE [LARGE SCALE GENOMIC DNA]</scope>
    <source>
        <strain evidence="2">ATCC BAA-1197 / DSM 17291 / Cas60314</strain>
    </source>
</reference>
<reference evidence="1 2" key="2">
    <citation type="journal article" date="2012" name="Stand. Genomic Sci.">
        <title>Genome sequence of the moderately thermophilic, amino-acid-degrading and sulfur-reducing bacterium Thermovirga lienii type strain (Cas60314(T)).</title>
        <authorList>
            <person name="Goker M."/>
            <person name="Saunders E."/>
            <person name="Lapidus A."/>
            <person name="Nolan M."/>
            <person name="Lucas S."/>
            <person name="Hammon N."/>
            <person name="Deshpande S."/>
            <person name="Cheng J.F."/>
            <person name="Han C."/>
            <person name="Tapia R."/>
            <person name="Goodwin L.A."/>
            <person name="Pitluck S."/>
            <person name="Liolios K."/>
            <person name="Mavromatis K."/>
            <person name="Pagani I."/>
            <person name="Ivanova N."/>
            <person name="Mikhailova N."/>
            <person name="Pati A."/>
            <person name="Chen A."/>
            <person name="Palaniappan K."/>
            <person name="Land M."/>
            <person name="Chang Y.J."/>
            <person name="Jeffries C.D."/>
            <person name="Brambilla E.M."/>
            <person name="Rohde M."/>
            <person name="Spring S."/>
            <person name="Detter J.C."/>
            <person name="Woyke T."/>
            <person name="Bristow J."/>
            <person name="Eisen J.A."/>
            <person name="Markowitz V."/>
            <person name="Hugenholtz P."/>
            <person name="Kyrpides N.C."/>
            <person name="Klenk H.P."/>
        </authorList>
    </citation>
    <scope>NUCLEOTIDE SEQUENCE [LARGE SCALE GENOMIC DNA]</scope>
    <source>
        <strain evidence="2">ATCC BAA-1197 / DSM 17291 / Cas60314</strain>
    </source>
</reference>
<keyword evidence="2" id="KW-1185">Reference proteome</keyword>
<dbReference type="SUPFAM" id="SSF56954">
    <property type="entry name" value="Outer membrane efflux proteins (OEP)"/>
    <property type="match status" value="1"/>
</dbReference>
<sequence length="720" mass="81020">MLKRLIPDFSLITSIIVLAVLLCTSQVALCSPINAEPLPPLEKLEAMIHQSPEVLTYMSALNESAYILEAEKDRMGPDLFLRTTYGYSDEPESETSEENIHYQKLTVTGGISFPILGTWNGEKIRLLKAELERLKGEALLRKSMETTLTSLRKAYIVIWAELRKERLIEAFLADAKEAEKILKERKEKGLLLEADRLEFMSAFDMAKRDLESSKMRIDQALGAIRLATGKRWSIPESCEAPTLPGPQKDTESLYDNIPRLADLYYRDKAMELKGKIAQLSEDLEREGTIELGVSAGKDFPGGAGSGVYVSATIKNPFNALNKEEDPLKLAAEESLKKEQQDRMAAEIRMEEELSRILKLREYALKSIEANGRRLQSAEEAIRENSLRHSKLPGDTFEQLLKSRYSYLRASLDLIDAQSLFLQTEAELAVFAYPPDLEALGGNKTRYFPLKVNSGSLTPLNDNMMEPSLLLSAYVWDPSPFLNAETRKEEVQRLRFEGFKRMLVSFNNTQLRYLETPEGKASLRDLIEECHRQGITVDLLLGDPNWLLEKERPKLLKLVKSLSPFPFRGIHLDIEPDSLPGAAAKRKELAQKLVDTVKDVARTSPLPVSLSIHPRYLEGELGRVTAPGFEDAGLEYAAVMIYSSTPQNVAKRAKTIMASYPHLKIGVAQSVESCLSEQESYASAGRAKFHEGMAYIEENLASPQFEGIFVQSWKEYKEMKP</sequence>
<accession>G7V696</accession>
<name>G7V696_THELD</name>
<dbReference type="eggNOG" id="COG1538">
    <property type="taxonomic scope" value="Bacteria"/>
</dbReference>
<dbReference type="OrthoDB" id="7054537at2"/>
<dbReference type="AlphaFoldDB" id="G7V696"/>
<gene>
    <name evidence="1" type="ordered locus">Tlie_0179</name>
</gene>
<dbReference type="GO" id="GO:0015562">
    <property type="term" value="F:efflux transmembrane transporter activity"/>
    <property type="evidence" value="ECO:0007669"/>
    <property type="project" value="InterPro"/>
</dbReference>
<dbReference type="STRING" id="580340.Tlie_0179"/>
<evidence type="ECO:0008006" key="3">
    <source>
        <dbReference type="Google" id="ProtNLM"/>
    </source>
</evidence>
<evidence type="ECO:0000313" key="1">
    <source>
        <dbReference type="EMBL" id="AER65925.1"/>
    </source>
</evidence>
<proteinExistence type="predicted"/>